<organism evidence="1 2">
    <name type="scientific">Sphingomonas suaedae</name>
    <dbReference type="NCBI Taxonomy" id="2599297"/>
    <lineage>
        <taxon>Bacteria</taxon>
        <taxon>Pseudomonadati</taxon>
        <taxon>Pseudomonadota</taxon>
        <taxon>Alphaproteobacteria</taxon>
        <taxon>Sphingomonadales</taxon>
        <taxon>Sphingomonadaceae</taxon>
        <taxon>Sphingomonas</taxon>
    </lineage>
</organism>
<dbReference type="KEGG" id="ssua:FPZ54_10760"/>
<gene>
    <name evidence="1" type="ORF">FPZ54_10760</name>
</gene>
<proteinExistence type="predicted"/>
<reference evidence="1 2" key="1">
    <citation type="submission" date="2019-07" db="EMBL/GenBank/DDBJ databases">
        <title>Sphingomonas alkalisoli sp. nov., isolated from rhizosphere soil of Suaedae salsa.</title>
        <authorList>
            <person name="Zhang H."/>
            <person name="Xu L."/>
            <person name="Zhang J.-X."/>
            <person name="Sun J.-Q."/>
        </authorList>
    </citation>
    <scope>NUCLEOTIDE SEQUENCE [LARGE SCALE GENOMIC DNA]</scope>
    <source>
        <strain evidence="1 2">XS-10</strain>
    </source>
</reference>
<dbReference type="EMBL" id="CP042239">
    <property type="protein sequence ID" value="QDX26456.1"/>
    <property type="molecule type" value="Genomic_DNA"/>
</dbReference>
<evidence type="ECO:0000313" key="2">
    <source>
        <dbReference type="Proteomes" id="UP000318055"/>
    </source>
</evidence>
<protein>
    <submittedName>
        <fullName evidence="1">Uncharacterized protein</fullName>
    </submittedName>
</protein>
<accession>A0A518RG80</accession>
<name>A0A518RG80_9SPHN</name>
<keyword evidence="2" id="KW-1185">Reference proteome</keyword>
<evidence type="ECO:0000313" key="1">
    <source>
        <dbReference type="EMBL" id="QDX26456.1"/>
    </source>
</evidence>
<dbReference type="Proteomes" id="UP000318055">
    <property type="component" value="Chromosome"/>
</dbReference>
<dbReference type="AlphaFoldDB" id="A0A518RG80"/>
<sequence length="149" mass="16636">MPIAKPKPKGKAKGGLRRGEAYSLLKSLGGRFAADTTPGLNLGTFTFPTHQRLNFLDRALDSEAQTLAKNDLFGWRYRSSWGEQDELFSTASTRFFVQGLLNSLPRGQIADDVWQRWTTFRPFRPAVLAGGCRTWLNLLSRSEAQGTSL</sequence>